<dbReference type="RefSeq" id="WP_210760035.1">
    <property type="nucleotide sequence ID" value="NZ_CP060139.1"/>
</dbReference>
<reference evidence="2 3" key="1">
    <citation type="submission" date="2020-08" db="EMBL/GenBank/DDBJ databases">
        <title>Croceimicrobium hydrocarbonivorans gen. nov., sp. nov., a novel marine bacterium isolated from a bacterial consortium that degrades polyethylene terephthalate.</title>
        <authorList>
            <person name="Liu R."/>
        </authorList>
    </citation>
    <scope>NUCLEOTIDE SEQUENCE [LARGE SCALE GENOMIC DNA]</scope>
    <source>
        <strain evidence="2 3">A20-9</strain>
    </source>
</reference>
<dbReference type="InterPro" id="IPR024705">
    <property type="entry name" value="Ssp411"/>
</dbReference>
<feature type="domain" description="Spermatogenesis-associated protein 20-like TRX" evidence="1">
    <location>
        <begin position="22"/>
        <end position="175"/>
    </location>
</feature>
<organism evidence="2 3">
    <name type="scientific">Croceimicrobium hydrocarbonivorans</name>
    <dbReference type="NCBI Taxonomy" id="2761580"/>
    <lineage>
        <taxon>Bacteria</taxon>
        <taxon>Pseudomonadati</taxon>
        <taxon>Bacteroidota</taxon>
        <taxon>Flavobacteriia</taxon>
        <taxon>Flavobacteriales</taxon>
        <taxon>Owenweeksiaceae</taxon>
        <taxon>Croceimicrobium</taxon>
    </lineage>
</organism>
<dbReference type="GO" id="GO:0005975">
    <property type="term" value="P:carbohydrate metabolic process"/>
    <property type="evidence" value="ECO:0007669"/>
    <property type="project" value="InterPro"/>
</dbReference>
<dbReference type="SUPFAM" id="SSF48208">
    <property type="entry name" value="Six-hairpin glycosidases"/>
    <property type="match status" value="1"/>
</dbReference>
<protein>
    <submittedName>
        <fullName evidence="2">Thioredoxin domain-containing protein</fullName>
    </submittedName>
</protein>
<dbReference type="SUPFAM" id="SSF52833">
    <property type="entry name" value="Thioredoxin-like"/>
    <property type="match status" value="1"/>
</dbReference>
<dbReference type="EMBL" id="CP060139">
    <property type="protein sequence ID" value="QNR25508.1"/>
    <property type="molecule type" value="Genomic_DNA"/>
</dbReference>
<dbReference type="KEGG" id="chyd:H4K34_06615"/>
<dbReference type="PROSITE" id="PS51257">
    <property type="entry name" value="PROKAR_LIPOPROTEIN"/>
    <property type="match status" value="1"/>
</dbReference>
<dbReference type="Proteomes" id="UP000516305">
    <property type="component" value="Chromosome"/>
</dbReference>
<dbReference type="CDD" id="cd02955">
    <property type="entry name" value="SSP411"/>
    <property type="match status" value="1"/>
</dbReference>
<dbReference type="PIRSF" id="PIRSF006402">
    <property type="entry name" value="UCP006402_thioredoxin"/>
    <property type="match status" value="1"/>
</dbReference>
<keyword evidence="3" id="KW-1185">Reference proteome</keyword>
<dbReference type="InterPro" id="IPR004879">
    <property type="entry name" value="Ssp411-like_TRX"/>
</dbReference>
<dbReference type="PANTHER" id="PTHR42899:SF1">
    <property type="entry name" value="SPERMATOGENESIS-ASSOCIATED PROTEIN 20"/>
    <property type="match status" value="1"/>
</dbReference>
<evidence type="ECO:0000259" key="1">
    <source>
        <dbReference type="Pfam" id="PF03190"/>
    </source>
</evidence>
<accession>A0A7H0VIG0</accession>
<dbReference type="Pfam" id="PF03190">
    <property type="entry name" value="Thioredox_DsbH"/>
    <property type="match status" value="1"/>
</dbReference>
<dbReference type="InterPro" id="IPR036249">
    <property type="entry name" value="Thioredoxin-like_sf"/>
</dbReference>
<proteinExistence type="predicted"/>
<evidence type="ECO:0000313" key="3">
    <source>
        <dbReference type="Proteomes" id="UP000516305"/>
    </source>
</evidence>
<dbReference type="PANTHER" id="PTHR42899">
    <property type="entry name" value="SPERMATOGENESIS-ASSOCIATED PROTEIN 20"/>
    <property type="match status" value="1"/>
</dbReference>
<gene>
    <name evidence="2" type="ORF">H4K34_06615</name>
</gene>
<dbReference type="Gene3D" id="1.50.10.20">
    <property type="match status" value="1"/>
</dbReference>
<dbReference type="AlphaFoldDB" id="A0A7H0VIG0"/>
<name>A0A7H0VIG0_9FLAO</name>
<dbReference type="InterPro" id="IPR008928">
    <property type="entry name" value="6-hairpin_glycosidase_sf"/>
</dbReference>
<dbReference type="Gene3D" id="3.40.30.10">
    <property type="entry name" value="Glutaredoxin"/>
    <property type="match status" value="1"/>
</dbReference>
<evidence type="ECO:0000313" key="2">
    <source>
        <dbReference type="EMBL" id="QNR25508.1"/>
    </source>
</evidence>
<sequence length="685" mass="78386">MRSLFPFLVILLVLSACQESGNRLARSNNPYLLQHAQNPVDWFPWEEDAFEKAQAENKLIILSIGYAACHWCHVMEEECFEDEEVAEYMNAHFISIKVDREERPDIDEIYQRASELTTGKGGWPLNVICLPDGKPFYSTTYLDKEGWLNLLSKIQEHYLEKPDELITAATKITEGVQQSQLIFEEKGESAFSPEKLDSVFSLWKEDWDWRNGGFKGSPKFPLPNNLKTILDYGILAKDSSSLNFVQLSLKAMAAGGLYDQIGDGFARYSTDSAWRIPHFEKMLYDNAQLISLYAQASRAFKNPEYLEKAKLVMQFAEKEWQGKDKAFSSSTDADVAGEEGKYYSWTLAELQEHIAKEDWPLFSEYYGLEDIAKWEKDLYILQTKPSAFLQIQEKFEISSKALGLKVTEWKSILAEKRNSRTKPSIDDKKLSSWNALMLGAYLELYRASGSAEYLDKAKALASWFESQEPLLHSQRLQKAGSQAFLQDYAFASSAFIDLFLLSANPDYLKQAESWMQEINQQFKVKDSPLFYTQSKNSSTLVANGVETADQVLPSANAVIAHNFLRLALLLENQDYRKQAWSMLRQMQSRIENYPDLHAHWLNLALKESFSFYEVAVTGPKAQEMALELEANYLPQALIAWAKESPLSLFENRIHPDSEWIYVCQFGTCKQPVQNVEAALKQLELP</sequence>